<feature type="region of interest" description="Disordered" evidence="1">
    <location>
        <begin position="237"/>
        <end position="271"/>
    </location>
</feature>
<feature type="compositionally biased region" description="Basic and acidic residues" evidence="1">
    <location>
        <begin position="249"/>
        <end position="259"/>
    </location>
</feature>
<name>A0A7N2N874_QUELO</name>
<organism evidence="2 3">
    <name type="scientific">Quercus lobata</name>
    <name type="common">Valley oak</name>
    <dbReference type="NCBI Taxonomy" id="97700"/>
    <lineage>
        <taxon>Eukaryota</taxon>
        <taxon>Viridiplantae</taxon>
        <taxon>Streptophyta</taxon>
        <taxon>Embryophyta</taxon>
        <taxon>Tracheophyta</taxon>
        <taxon>Spermatophyta</taxon>
        <taxon>Magnoliopsida</taxon>
        <taxon>eudicotyledons</taxon>
        <taxon>Gunneridae</taxon>
        <taxon>Pentapetalae</taxon>
        <taxon>rosids</taxon>
        <taxon>fabids</taxon>
        <taxon>Fagales</taxon>
        <taxon>Fagaceae</taxon>
        <taxon>Quercus</taxon>
    </lineage>
</organism>
<evidence type="ECO:0000313" key="3">
    <source>
        <dbReference type="Proteomes" id="UP000594261"/>
    </source>
</evidence>
<dbReference type="Gramene" id="QL93p0404_0042:mrna">
    <property type="protein sequence ID" value="QL93p0404_0042:mrna"/>
    <property type="gene ID" value="QL93p0404_0042"/>
</dbReference>
<evidence type="ECO:0000313" key="2">
    <source>
        <dbReference type="EnsemblPlants" id="QL93p0404_0042:mrna"/>
    </source>
</evidence>
<reference evidence="2" key="1">
    <citation type="submission" date="2021-01" db="UniProtKB">
        <authorList>
            <consortium name="EnsemblPlants"/>
        </authorList>
    </citation>
    <scope>IDENTIFICATION</scope>
</reference>
<dbReference type="AlphaFoldDB" id="A0A7N2N874"/>
<keyword evidence="3" id="KW-1185">Reference proteome</keyword>
<dbReference type="EnsemblPlants" id="QL93p0404_0042:mrna">
    <property type="protein sequence ID" value="QL93p0404_0042:mrna"/>
    <property type="gene ID" value="QL93p0404_0042"/>
</dbReference>
<accession>A0A7N2N874</accession>
<protein>
    <submittedName>
        <fullName evidence="2">Uncharacterized protein</fullName>
    </submittedName>
</protein>
<evidence type="ECO:0000256" key="1">
    <source>
        <dbReference type="SAM" id="MobiDB-lite"/>
    </source>
</evidence>
<dbReference type="Proteomes" id="UP000594261">
    <property type="component" value="Unassembled WGS sequence"/>
</dbReference>
<sequence length="271" mass="31197">MEGRSRSESSHELQNVVAGKAFLSNPEVTESYCQLCMERVKKYGMMDIPEGLYYVTDELNKKYQSRLTVDDIIDKYMELLSSWKIWIKLIKDEEKLVVLDWVNGKITLADNSWWERKLKEFPEAAFIREVGLPNVSILDIIFGSCTTVVPKGLGISRVSLEDLDSEASTAGSDKVELMKKVKRRLAKIPELKSDEALAMFCKELFVDISKRVWFCAIQPNLRLLWLQSEFKEFNKRQEENEANESHSAVARESHCDAESFNKSLKKSPNQI</sequence>
<feature type="compositionally biased region" description="Polar residues" evidence="1">
    <location>
        <begin position="260"/>
        <end position="271"/>
    </location>
</feature>
<proteinExistence type="predicted"/>
<dbReference type="InParanoid" id="A0A7N2N874"/>